<protein>
    <submittedName>
        <fullName evidence="1">5762_t:CDS:1</fullName>
    </submittedName>
</protein>
<dbReference type="OrthoDB" id="2439586at2759"/>
<gene>
    <name evidence="1" type="ORF">CPELLU_LOCUS8539</name>
</gene>
<dbReference type="Proteomes" id="UP000789759">
    <property type="component" value="Unassembled WGS sequence"/>
</dbReference>
<proteinExistence type="predicted"/>
<comment type="caution">
    <text evidence="1">The sequence shown here is derived from an EMBL/GenBank/DDBJ whole genome shotgun (WGS) entry which is preliminary data.</text>
</comment>
<reference evidence="1" key="1">
    <citation type="submission" date="2021-06" db="EMBL/GenBank/DDBJ databases">
        <authorList>
            <person name="Kallberg Y."/>
            <person name="Tangrot J."/>
            <person name="Rosling A."/>
        </authorList>
    </citation>
    <scope>NUCLEOTIDE SEQUENCE</scope>
    <source>
        <strain evidence="1">FL966</strain>
    </source>
</reference>
<accession>A0A9N9DG44</accession>
<evidence type="ECO:0000313" key="2">
    <source>
        <dbReference type="Proteomes" id="UP000789759"/>
    </source>
</evidence>
<dbReference type="EMBL" id="CAJVQA010006110">
    <property type="protein sequence ID" value="CAG8634248.1"/>
    <property type="molecule type" value="Genomic_DNA"/>
</dbReference>
<sequence>MKLAIITFLEKHSSNSVHATATHFNIEPKQVRDWQSKKENLMHVLFHIRKLNNERPPKYPKLENEIYGWMWHYYNDWLDNSILTYTKTGCIQHSAYNLVAQWILQAWNNINPNLIRKAFKCCVEVINLMSKDNTDNEAEADPIYEAEADPIHKYEADSDNDNEVTFNSRSEDDYYKAEEINYINDWT</sequence>
<name>A0A9N9DG44_9GLOM</name>
<evidence type="ECO:0000313" key="1">
    <source>
        <dbReference type="EMBL" id="CAG8634248.1"/>
    </source>
</evidence>
<keyword evidence="2" id="KW-1185">Reference proteome</keyword>
<organism evidence="1 2">
    <name type="scientific">Cetraspora pellucida</name>
    <dbReference type="NCBI Taxonomy" id="1433469"/>
    <lineage>
        <taxon>Eukaryota</taxon>
        <taxon>Fungi</taxon>
        <taxon>Fungi incertae sedis</taxon>
        <taxon>Mucoromycota</taxon>
        <taxon>Glomeromycotina</taxon>
        <taxon>Glomeromycetes</taxon>
        <taxon>Diversisporales</taxon>
        <taxon>Gigasporaceae</taxon>
        <taxon>Cetraspora</taxon>
    </lineage>
</organism>
<dbReference type="AlphaFoldDB" id="A0A9N9DG44"/>